<keyword evidence="11" id="KW-1185">Reference proteome</keyword>
<organism evidence="10 11">
    <name type="scientific">Formicincola oecophyllae</name>
    <dbReference type="NCBI Taxonomy" id="2558361"/>
    <lineage>
        <taxon>Bacteria</taxon>
        <taxon>Pseudomonadati</taxon>
        <taxon>Pseudomonadota</taxon>
        <taxon>Alphaproteobacteria</taxon>
        <taxon>Acetobacterales</taxon>
        <taxon>Acetobacteraceae</taxon>
        <taxon>Formicincola</taxon>
    </lineage>
</organism>
<name>A0A4Y6U7E7_9PROT</name>
<evidence type="ECO:0000256" key="2">
    <source>
        <dbReference type="ARBA" id="ARBA00004749"/>
    </source>
</evidence>
<dbReference type="KEGG" id="swf:E3E12_02350"/>
<dbReference type="GO" id="GO:0071949">
    <property type="term" value="F:FAD binding"/>
    <property type="evidence" value="ECO:0007669"/>
    <property type="project" value="InterPro"/>
</dbReference>
<evidence type="ECO:0000259" key="9">
    <source>
        <dbReference type="Pfam" id="PF01494"/>
    </source>
</evidence>
<feature type="domain" description="FAD-binding" evidence="9">
    <location>
        <begin position="32"/>
        <end position="365"/>
    </location>
</feature>
<evidence type="ECO:0000256" key="3">
    <source>
        <dbReference type="ARBA" id="ARBA00005349"/>
    </source>
</evidence>
<dbReference type="GO" id="GO:0006744">
    <property type="term" value="P:ubiquinone biosynthetic process"/>
    <property type="evidence" value="ECO:0007669"/>
    <property type="project" value="UniProtKB-UniPathway"/>
</dbReference>
<sequence>MSHHSHHSQQPTQASAPPFALNAQDGLNLPDQDVVVVGGGPAGLAAALAFARDGWRVCLVEKRSEAALANPQFDGREIAMTHHTRAWLEAMGVWGRIDPAAICPLNTARVESGSATDMPLLFEATDARMNGTGNAGIPAAPGEGAAPLGWLVANHLIRKALWEAVQSHPAIHVRAGCAVAGLEQGRQEARLNLDDGKAVRARLVVGADGRFSHLRDLAGIGSIVHDFHTSILVCRMRHEAPHDHTALQWFDESQTIALLPVADDTRTRQGAGHVTSLVLTLPPDEIARLEVATPEAFAAEITERTRGRLGPLKLDSGRISYPLKAVYAHRFHAGRVALVGDAAVGMHPITAHGFNYGIRAVEMLAESALDGAGDPGAAAGLAAFGRRLRRATVPLFAGTNAIATFYTRDDGPFPLLRKMGLRVAQHLTPFKKHVTRMLMDPA</sequence>
<gene>
    <name evidence="10" type="primary">ubiM</name>
    <name evidence="10" type="ORF">E3E12_02350</name>
</gene>
<evidence type="ECO:0000256" key="6">
    <source>
        <dbReference type="ARBA" id="ARBA00023002"/>
    </source>
</evidence>
<dbReference type="AlphaFoldDB" id="A0A4Y6U7E7"/>
<dbReference type="NCBIfam" id="TIGR01988">
    <property type="entry name" value="Ubi-OHases"/>
    <property type="match status" value="1"/>
</dbReference>
<dbReference type="NCBIfam" id="NF006593">
    <property type="entry name" value="PRK09126.1"/>
    <property type="match status" value="1"/>
</dbReference>
<dbReference type="OrthoDB" id="9796623at2"/>
<dbReference type="GO" id="GO:0004497">
    <property type="term" value="F:monooxygenase activity"/>
    <property type="evidence" value="ECO:0007669"/>
    <property type="project" value="UniProtKB-KW"/>
</dbReference>
<dbReference type="Proteomes" id="UP000318709">
    <property type="component" value="Chromosome"/>
</dbReference>
<dbReference type="RefSeq" id="WP_141442894.1">
    <property type="nucleotide sequence ID" value="NZ_CP038231.1"/>
</dbReference>
<evidence type="ECO:0000256" key="1">
    <source>
        <dbReference type="ARBA" id="ARBA00001974"/>
    </source>
</evidence>
<evidence type="ECO:0000256" key="7">
    <source>
        <dbReference type="ARBA" id="ARBA00023033"/>
    </source>
</evidence>
<keyword evidence="6" id="KW-0560">Oxidoreductase</keyword>
<evidence type="ECO:0000256" key="8">
    <source>
        <dbReference type="SAM" id="MobiDB-lite"/>
    </source>
</evidence>
<accession>A0A4Y6U7E7</accession>
<dbReference type="EMBL" id="CP038231">
    <property type="protein sequence ID" value="QDH13232.1"/>
    <property type="molecule type" value="Genomic_DNA"/>
</dbReference>
<keyword evidence="7" id="KW-0503">Monooxygenase</keyword>
<comment type="similarity">
    <text evidence="3">Belongs to the UbiH/COQ6 family.</text>
</comment>
<dbReference type="InterPro" id="IPR002938">
    <property type="entry name" value="FAD-bd"/>
</dbReference>
<evidence type="ECO:0000256" key="4">
    <source>
        <dbReference type="ARBA" id="ARBA00022630"/>
    </source>
</evidence>
<dbReference type="InterPro" id="IPR036188">
    <property type="entry name" value="FAD/NAD-bd_sf"/>
</dbReference>
<evidence type="ECO:0000256" key="5">
    <source>
        <dbReference type="ARBA" id="ARBA00022827"/>
    </source>
</evidence>
<dbReference type="SUPFAM" id="SSF51905">
    <property type="entry name" value="FAD/NAD(P)-binding domain"/>
    <property type="match status" value="1"/>
</dbReference>
<dbReference type="Pfam" id="PF01494">
    <property type="entry name" value="FAD_binding_3"/>
    <property type="match status" value="1"/>
</dbReference>
<evidence type="ECO:0000313" key="11">
    <source>
        <dbReference type="Proteomes" id="UP000318709"/>
    </source>
</evidence>
<dbReference type="InterPro" id="IPR010971">
    <property type="entry name" value="UbiH/COQ6"/>
</dbReference>
<feature type="region of interest" description="Disordered" evidence="8">
    <location>
        <begin position="1"/>
        <end position="23"/>
    </location>
</feature>
<dbReference type="InterPro" id="IPR051205">
    <property type="entry name" value="UbiH/COQ6_monooxygenase"/>
</dbReference>
<protein>
    <submittedName>
        <fullName evidence="10">5-demethoxyubiquinol-8 5-hydroxylase UbiM</fullName>
    </submittedName>
</protein>
<dbReference type="PRINTS" id="PR00420">
    <property type="entry name" value="RNGMNOXGNASE"/>
</dbReference>
<comment type="cofactor">
    <cofactor evidence="1">
        <name>FAD</name>
        <dbReference type="ChEBI" id="CHEBI:57692"/>
    </cofactor>
</comment>
<keyword evidence="4" id="KW-0285">Flavoprotein</keyword>
<dbReference type="PANTHER" id="PTHR43876">
    <property type="entry name" value="UBIQUINONE BIOSYNTHESIS MONOOXYGENASE COQ6, MITOCHONDRIAL"/>
    <property type="match status" value="1"/>
</dbReference>
<evidence type="ECO:0000313" key="10">
    <source>
        <dbReference type="EMBL" id="QDH13232.1"/>
    </source>
</evidence>
<proteinExistence type="inferred from homology"/>
<dbReference type="GO" id="GO:0016705">
    <property type="term" value="F:oxidoreductase activity, acting on paired donors, with incorporation or reduction of molecular oxygen"/>
    <property type="evidence" value="ECO:0007669"/>
    <property type="project" value="InterPro"/>
</dbReference>
<keyword evidence="5" id="KW-0274">FAD</keyword>
<dbReference type="Gene3D" id="3.50.50.60">
    <property type="entry name" value="FAD/NAD(P)-binding domain"/>
    <property type="match status" value="2"/>
</dbReference>
<reference evidence="10 11" key="1">
    <citation type="submission" date="2019-03" db="EMBL/GenBank/DDBJ databases">
        <title>The complete genome sequence of Swingsia_sp. F3b2 LMG30590(T).</title>
        <authorList>
            <person name="Chua K.-O."/>
            <person name="Chan K.-G."/>
            <person name="See-Too W.-S."/>
        </authorList>
    </citation>
    <scope>NUCLEOTIDE SEQUENCE [LARGE SCALE GENOMIC DNA]</scope>
    <source>
        <strain evidence="10 11">F3b2</strain>
    </source>
</reference>
<comment type="pathway">
    <text evidence="2">Cofactor biosynthesis; ubiquinone biosynthesis.</text>
</comment>
<dbReference type="PANTHER" id="PTHR43876:SF25">
    <property type="entry name" value="MONOOXYGENASE NMA2164"/>
    <property type="match status" value="1"/>
</dbReference>
<dbReference type="UniPathway" id="UPA00232"/>